<keyword evidence="1" id="KW-0732">Signal</keyword>
<feature type="chain" id="PRO_5045825119" evidence="1">
    <location>
        <begin position="20"/>
        <end position="133"/>
    </location>
</feature>
<accession>A0ABP7W4V1</accession>
<dbReference type="EMBL" id="BAABCT010000015">
    <property type="protein sequence ID" value="GAA4081108.1"/>
    <property type="molecule type" value="Genomic_DNA"/>
</dbReference>
<evidence type="ECO:0000313" key="2">
    <source>
        <dbReference type="EMBL" id="GAA4081108.1"/>
    </source>
</evidence>
<gene>
    <name evidence="2" type="ORF">GCM10022389_29010</name>
</gene>
<comment type="caution">
    <text evidence="2">The sequence shown here is derived from an EMBL/GenBank/DDBJ whole genome shotgun (WGS) entry which is preliminary data.</text>
</comment>
<feature type="signal peptide" evidence="1">
    <location>
        <begin position="1"/>
        <end position="19"/>
    </location>
</feature>
<reference evidence="3" key="1">
    <citation type="journal article" date="2019" name="Int. J. Syst. Evol. Microbiol.">
        <title>The Global Catalogue of Microorganisms (GCM) 10K type strain sequencing project: providing services to taxonomists for standard genome sequencing and annotation.</title>
        <authorList>
            <consortium name="The Broad Institute Genomics Platform"/>
            <consortium name="The Broad Institute Genome Sequencing Center for Infectious Disease"/>
            <person name="Wu L."/>
            <person name="Ma J."/>
        </authorList>
    </citation>
    <scope>NUCLEOTIDE SEQUENCE [LARGE SCALE GENOMIC DNA]</scope>
    <source>
        <strain evidence="3">JCM 17069</strain>
    </source>
</reference>
<evidence type="ECO:0000313" key="3">
    <source>
        <dbReference type="Proteomes" id="UP001500367"/>
    </source>
</evidence>
<proteinExistence type="predicted"/>
<protein>
    <submittedName>
        <fullName evidence="2">Uncharacterized protein</fullName>
    </submittedName>
</protein>
<dbReference type="Proteomes" id="UP001500367">
    <property type="component" value="Unassembled WGS sequence"/>
</dbReference>
<organism evidence="2 3">
    <name type="scientific">Flavobacterium cheonanense</name>
    <dbReference type="NCBI Taxonomy" id="706183"/>
    <lineage>
        <taxon>Bacteria</taxon>
        <taxon>Pseudomonadati</taxon>
        <taxon>Bacteroidota</taxon>
        <taxon>Flavobacteriia</taxon>
        <taxon>Flavobacteriales</taxon>
        <taxon>Flavobacteriaceae</taxon>
        <taxon>Flavobacterium</taxon>
    </lineage>
</organism>
<name>A0ABP7W4V1_9FLAO</name>
<dbReference type="RefSeq" id="WP_298309374.1">
    <property type="nucleotide sequence ID" value="NZ_BAABCT010000015.1"/>
</dbReference>
<evidence type="ECO:0000256" key="1">
    <source>
        <dbReference type="SAM" id="SignalP"/>
    </source>
</evidence>
<keyword evidence="3" id="KW-1185">Reference proteome</keyword>
<sequence>MKKLILLLMISVLFSFAQKNNINDGKYINSDKNDTYIYALEIKNDFKEISFYLFEDKSKIKDYKIICTAKIIQNKNKFYLEDIRCNDLPVTNNNKTELFIKEGSIQFKSYDLLKNFFHEFIIYANKMKFEKEI</sequence>